<proteinExistence type="predicted"/>
<evidence type="ECO:0000313" key="3">
    <source>
        <dbReference type="Proteomes" id="UP001157418"/>
    </source>
</evidence>
<dbReference type="PANTHER" id="PTHR33925:SF2">
    <property type="entry name" value="PLASTID DIVISION PROTEIN CDP1, CHLOROPLASTIC"/>
    <property type="match status" value="1"/>
</dbReference>
<gene>
    <name evidence="2" type="ORF">LVIROSA_LOCUS18213</name>
</gene>
<dbReference type="InterPro" id="IPR044685">
    <property type="entry name" value="CPD1-like"/>
</dbReference>
<dbReference type="GO" id="GO:0010020">
    <property type="term" value="P:chloroplast fission"/>
    <property type="evidence" value="ECO:0007669"/>
    <property type="project" value="TreeGrafter"/>
</dbReference>
<sequence>MVMSLWSTQKEKVKGEIEGGGVKDSIMGASLNSCKKRSMCLEEAESLVKQRQTVKAEALGPNHQLHNLVDVLDESMLLQWKGLAEIAKDRLLLMKQLNLWAHLIKRTQIIIVPTRSVIC</sequence>
<accession>A0AAU9MUF7</accession>
<dbReference type="EMBL" id="CAKMRJ010003334">
    <property type="protein sequence ID" value="CAH1431499.1"/>
    <property type="molecule type" value="Genomic_DNA"/>
</dbReference>
<keyword evidence="3" id="KW-1185">Reference proteome</keyword>
<evidence type="ECO:0000313" key="2">
    <source>
        <dbReference type="EMBL" id="CAH1431499.1"/>
    </source>
</evidence>
<feature type="domain" description="Plastid division protein CDP1-like IMS" evidence="1">
    <location>
        <begin position="44"/>
        <end position="88"/>
    </location>
</feature>
<organism evidence="2 3">
    <name type="scientific">Lactuca virosa</name>
    <dbReference type="NCBI Taxonomy" id="75947"/>
    <lineage>
        <taxon>Eukaryota</taxon>
        <taxon>Viridiplantae</taxon>
        <taxon>Streptophyta</taxon>
        <taxon>Embryophyta</taxon>
        <taxon>Tracheophyta</taxon>
        <taxon>Spermatophyta</taxon>
        <taxon>Magnoliopsida</taxon>
        <taxon>eudicotyledons</taxon>
        <taxon>Gunneridae</taxon>
        <taxon>Pentapetalae</taxon>
        <taxon>asterids</taxon>
        <taxon>campanulids</taxon>
        <taxon>Asterales</taxon>
        <taxon>Asteraceae</taxon>
        <taxon>Cichorioideae</taxon>
        <taxon>Cichorieae</taxon>
        <taxon>Lactucinae</taxon>
        <taxon>Lactuca</taxon>
    </lineage>
</organism>
<dbReference type="Pfam" id="PF13355">
    <property type="entry name" value="ARC6-like_IMS"/>
    <property type="match status" value="1"/>
</dbReference>
<dbReference type="AlphaFoldDB" id="A0AAU9MUF7"/>
<comment type="caution">
    <text evidence="2">The sequence shown here is derived from an EMBL/GenBank/DDBJ whole genome shotgun (WGS) entry which is preliminary data.</text>
</comment>
<dbReference type="GO" id="GO:0009706">
    <property type="term" value="C:chloroplast inner membrane"/>
    <property type="evidence" value="ECO:0007669"/>
    <property type="project" value="TreeGrafter"/>
</dbReference>
<reference evidence="2 3" key="1">
    <citation type="submission" date="2022-01" db="EMBL/GenBank/DDBJ databases">
        <authorList>
            <person name="Xiong W."/>
            <person name="Schranz E."/>
        </authorList>
    </citation>
    <scope>NUCLEOTIDE SEQUENCE [LARGE SCALE GENOMIC DNA]</scope>
</reference>
<evidence type="ECO:0000259" key="1">
    <source>
        <dbReference type="Pfam" id="PF13355"/>
    </source>
</evidence>
<dbReference type="Proteomes" id="UP001157418">
    <property type="component" value="Unassembled WGS sequence"/>
</dbReference>
<dbReference type="PANTHER" id="PTHR33925">
    <property type="entry name" value="PLASTID DIVISION PROTEIN CDP1, CHLOROPLASTIC-RELATED"/>
    <property type="match status" value="1"/>
</dbReference>
<dbReference type="InterPro" id="IPR025344">
    <property type="entry name" value="CDP1-like_IMS"/>
</dbReference>
<protein>
    <recommendedName>
        <fullName evidence="1">Plastid division protein CDP1-like IMS domain-containing protein</fullName>
    </recommendedName>
</protein>
<name>A0AAU9MUF7_9ASTR</name>